<evidence type="ECO:0000313" key="3">
    <source>
        <dbReference type="Proteomes" id="UP001499986"/>
    </source>
</evidence>
<comment type="caution">
    <text evidence="2">The sequence shown here is derived from an EMBL/GenBank/DDBJ whole genome shotgun (WGS) entry which is preliminary data.</text>
</comment>
<dbReference type="EMBL" id="BAAASE010000003">
    <property type="protein sequence ID" value="GAA2395283.1"/>
    <property type="molecule type" value="Genomic_DNA"/>
</dbReference>
<evidence type="ECO:0000313" key="2">
    <source>
        <dbReference type="EMBL" id="GAA2395283.1"/>
    </source>
</evidence>
<feature type="compositionally biased region" description="Polar residues" evidence="1">
    <location>
        <begin position="104"/>
        <end position="119"/>
    </location>
</feature>
<feature type="region of interest" description="Disordered" evidence="1">
    <location>
        <begin position="104"/>
        <end position="125"/>
    </location>
</feature>
<gene>
    <name evidence="2" type="ORF">GCM10010255_27870</name>
</gene>
<evidence type="ECO:0000256" key="1">
    <source>
        <dbReference type="SAM" id="MobiDB-lite"/>
    </source>
</evidence>
<organism evidence="2 3">
    <name type="scientific">Streptomyces coeruleofuscus</name>
    <dbReference type="NCBI Taxonomy" id="66879"/>
    <lineage>
        <taxon>Bacteria</taxon>
        <taxon>Bacillati</taxon>
        <taxon>Actinomycetota</taxon>
        <taxon>Actinomycetes</taxon>
        <taxon>Kitasatosporales</taxon>
        <taxon>Streptomycetaceae</taxon>
        <taxon>Streptomyces</taxon>
    </lineage>
</organism>
<dbReference type="Proteomes" id="UP001499986">
    <property type="component" value="Unassembled WGS sequence"/>
</dbReference>
<protein>
    <submittedName>
        <fullName evidence="2">Uncharacterized protein</fullName>
    </submittedName>
</protein>
<feature type="region of interest" description="Disordered" evidence="1">
    <location>
        <begin position="1"/>
        <end position="28"/>
    </location>
</feature>
<reference evidence="2 3" key="1">
    <citation type="journal article" date="2019" name="Int. J. Syst. Evol. Microbiol.">
        <title>The Global Catalogue of Microorganisms (GCM) 10K type strain sequencing project: providing services to taxonomists for standard genome sequencing and annotation.</title>
        <authorList>
            <consortium name="The Broad Institute Genomics Platform"/>
            <consortium name="The Broad Institute Genome Sequencing Center for Infectious Disease"/>
            <person name="Wu L."/>
            <person name="Ma J."/>
        </authorList>
    </citation>
    <scope>NUCLEOTIDE SEQUENCE [LARGE SCALE GENOMIC DNA]</scope>
    <source>
        <strain evidence="2 3">JCM 4358</strain>
    </source>
</reference>
<sequence length="125" mass="13734">MRRLGPGTERPGLVRQFDAPPAQGIQPNRFHAHTTRSQLIRIAPQAPQQPCEEASKGAEVDIPPESPAGLMRHLVRKYHDKQGWGDEHSPLSADVLVITPTVMSTTRNPGVPTANSQDSHPAFYE</sequence>
<keyword evidence="3" id="KW-1185">Reference proteome</keyword>
<accession>A0ABN3I6K2</accession>
<proteinExistence type="predicted"/>
<name>A0ABN3I6K2_9ACTN</name>